<accession>A0A9W4I0F3</accession>
<feature type="compositionally biased region" description="Basic and acidic residues" evidence="1">
    <location>
        <begin position="295"/>
        <end position="316"/>
    </location>
</feature>
<dbReference type="OrthoDB" id="4770059at2759"/>
<dbReference type="Proteomes" id="UP001153618">
    <property type="component" value="Unassembled WGS sequence"/>
</dbReference>
<evidence type="ECO:0000313" key="4">
    <source>
        <dbReference type="Proteomes" id="UP001153618"/>
    </source>
</evidence>
<dbReference type="EMBL" id="CAJVOS010000060">
    <property type="protein sequence ID" value="CAG8216193.1"/>
    <property type="molecule type" value="Genomic_DNA"/>
</dbReference>
<evidence type="ECO:0000256" key="1">
    <source>
        <dbReference type="SAM" id="MobiDB-lite"/>
    </source>
</evidence>
<feature type="region of interest" description="Disordered" evidence="1">
    <location>
        <begin position="295"/>
        <end position="346"/>
    </location>
</feature>
<sequence>MGFSSYNHFSLTTATYSDLRPELTMLSQISDLELVPRADSVLDVEATSTFPGPRLLAVTSPLPLTTTFTPASECLNDLWLFESVYTVQDSKSYSTRWANLGPEDTKRCLPPGWEPSTFYSPGLVCPTGWAMAPGSTINDNGETTATCCPVYQPSSLTFTQRSLTSGPARPWHSTEACAFGAPTDIPYTYTATPGHGSKTTIYATATARKDGWNAYGIELRWKATDLTSISSIYVPSITSSATPQTTTQQQPEESSTLSTGAKAGIGIGAALGSILVILAIGFLIIRRRKSKVKDTSEAIDNGQHELHGPRDQKHELGSNSVARTNDPHASFASPPAPVELESRIPG</sequence>
<organism evidence="3 4">
    <name type="scientific">Penicillium olsonii</name>
    <dbReference type="NCBI Taxonomy" id="99116"/>
    <lineage>
        <taxon>Eukaryota</taxon>
        <taxon>Fungi</taxon>
        <taxon>Dikarya</taxon>
        <taxon>Ascomycota</taxon>
        <taxon>Pezizomycotina</taxon>
        <taxon>Eurotiomycetes</taxon>
        <taxon>Eurotiomycetidae</taxon>
        <taxon>Eurotiales</taxon>
        <taxon>Aspergillaceae</taxon>
        <taxon>Penicillium</taxon>
    </lineage>
</organism>
<keyword evidence="2" id="KW-0812">Transmembrane</keyword>
<dbReference type="AlphaFoldDB" id="A0A9W4I0F3"/>
<keyword evidence="2" id="KW-0472">Membrane</keyword>
<comment type="caution">
    <text evidence="3">The sequence shown here is derived from an EMBL/GenBank/DDBJ whole genome shotgun (WGS) entry which is preliminary data.</text>
</comment>
<reference evidence="3" key="1">
    <citation type="submission" date="2021-07" db="EMBL/GenBank/DDBJ databases">
        <authorList>
            <person name="Branca A.L. A."/>
        </authorList>
    </citation>
    <scope>NUCLEOTIDE SEQUENCE</scope>
</reference>
<protein>
    <submittedName>
        <fullName evidence="3">Uncharacterized protein</fullName>
    </submittedName>
</protein>
<proteinExistence type="predicted"/>
<evidence type="ECO:0000313" key="3">
    <source>
        <dbReference type="EMBL" id="CAG8216193.1"/>
    </source>
</evidence>
<evidence type="ECO:0000256" key="2">
    <source>
        <dbReference type="SAM" id="Phobius"/>
    </source>
</evidence>
<keyword evidence="2" id="KW-1133">Transmembrane helix</keyword>
<keyword evidence="4" id="KW-1185">Reference proteome</keyword>
<feature type="transmembrane region" description="Helical" evidence="2">
    <location>
        <begin position="263"/>
        <end position="285"/>
    </location>
</feature>
<name>A0A9W4I0F3_PENOL</name>
<gene>
    <name evidence="3" type="ORF">POLS_LOCUS7987</name>
</gene>